<dbReference type="InterPro" id="IPR029063">
    <property type="entry name" value="SAM-dependent_MTases_sf"/>
</dbReference>
<feature type="domain" description="AAA+ ATPase" evidence="2">
    <location>
        <begin position="920"/>
        <end position="1067"/>
    </location>
</feature>
<feature type="compositionally biased region" description="Polar residues" evidence="1">
    <location>
        <begin position="1800"/>
        <end position="1810"/>
    </location>
</feature>
<dbReference type="InterPro" id="IPR003959">
    <property type="entry name" value="ATPase_AAA_core"/>
</dbReference>
<dbReference type="Pfam" id="PF00400">
    <property type="entry name" value="WD40"/>
    <property type="match status" value="1"/>
</dbReference>
<protein>
    <submittedName>
        <fullName evidence="3">Telomerase Cajal body protein 1</fullName>
    </submittedName>
</protein>
<dbReference type="PROSITE" id="PS00675">
    <property type="entry name" value="SIGMA54_INTERACT_1"/>
    <property type="match status" value="1"/>
</dbReference>
<dbReference type="Proteomes" id="UP000591131">
    <property type="component" value="Unassembled WGS sequence"/>
</dbReference>
<feature type="compositionally biased region" description="Pro residues" evidence="1">
    <location>
        <begin position="1526"/>
        <end position="1535"/>
    </location>
</feature>
<dbReference type="SUPFAM" id="SSF52540">
    <property type="entry name" value="P-loop containing nucleoside triphosphate hydrolases"/>
    <property type="match status" value="1"/>
</dbReference>
<feature type="region of interest" description="Disordered" evidence="1">
    <location>
        <begin position="1865"/>
        <end position="1887"/>
    </location>
</feature>
<accession>A0A7J6MV67</accession>
<dbReference type="Gene3D" id="3.40.50.300">
    <property type="entry name" value="P-loop containing nucleotide triphosphate hydrolases"/>
    <property type="match status" value="1"/>
</dbReference>
<sequence>MHRSVCRVCSALRANTTDQLEVRRLLNGWGREELPANVEVLWSSRALNDRNMVHAAYRLLTSSKDAIPLAEGILDEAIELVASGSLCHSQSLARLCYCWAKLRPSVPLPECLSDALCDESNGDRCRRVGRLNTGPLAGLLWAYARSPSSPGCQKVFTVAVEHLSSDLASLQRYPTRDACIALWSLATYWKHQSAVDGEVLPIELMSVLIERALAGEPIQPRELSMALWSMATVELWRADSSRAVLRMARRAVELALPMWPEKFSKQEFGNVLWAATRDDGLLNSDVVHSLVSSACTYLVETSADPDAYFSTQDLAMISAALSAYLQKAESEGPLAAEALTVVLNSITSLDILDDNIASFAQAMLPVAGRVDDASKNSLLVAAERALAEARLTTASLVSVIDLYGGACPSGPLADAWHIASAGLLHSLQHGEPVDIRSVGNFGARDICGKLGILGNPSELPKPLESKLIGHRFAAAMEFSLVPEDGDGESISKPPTVSLPIPKGTSTATVLTPAHHGWLRSTEPDFQALEEVARLIDAHRATHDCGWVRLVISRPPCVSSLGAMAQFIQRYPDVHLQSPPYPLTASLPPAAMASLMPFTATATTRSAWPGHSCIISPLDMPDATAVVLESIQTGRKVCLWALRSRKLESGQVELPFWAYTEMGSKVEARPADTEASGGGSWRLVVADQPSWTDAMSGLCLSTEVVQAAAERQLHFWPCLVQGHMFVLNLLGTPVKFTLEIAKPSGSIFAGFTLPPSHRATPPPPSRSCLYYNSPEDLRFAGCLPLQAFELFTFRPDKRSLMNLLTNLHPAAVSLVSVSFSPANGEVCDALWEACQRLGVPLVIVARETLASAPAAWLSKFDKSEIVDWSPAVEESTVSGSSSTPDAAPPCYGLDDERRLLKEAVVFPFVHPQLYRTMGLRPSARVLVYGDSGSGKTTLIDSVLAEFMPTRVAVIRVDVSGIFGKYLGSTERNLQRQFDIARLKLPAVLILDGLEAIATSRGDAADDDGTSGTYRRTLTTLLTCLDGIDADVDESLAIVATSTLPPEKLDPAVVRPGRFDKWIRVHRVQLNDFAPDESPPLNETFLPTPYYSQVRSFAMAEPRPRISCGPADATSTAFEDYNGAFNNYPRGVYWSPRGKHLLSYFADNTCRVFDADDTLARPLRVDRAPGTITAVEMCPLGTEPTDFHYAVSVRDRPVHLVNLLSGEVAASYQGYSLTDEVTAASCLAFSQDGRRLLGGVAGQPQVWLWDLTRPGKSTYHRILSTRKGKTGQRGIVSAAAWIDDKCYALGTYSRTVGIYDERLGNKKGAKCVKMLSAPNGGGITSLKLSAQGLLVSGHRADSSMRVWDMRSSAEEPVTVLPRSTKTNQRFDFSFLGNSRILATGDDSGNVLWYDILTGELLGTCNVAASGTSCVAAQIEPVAMDRIAVATGQRVWPTYVSMGDDDNTELVQPKTDNRIAVIKMDVPEDLLATATTLPVTTDEHPVAETTDGGEEPAQKEASPEGEAVPPVAQPESEPAAIPEACKGLPLPPGVPAPPGSDQGPEATHDLPARQTAKPEAVIPQTDGAASDEAKCPTADEGAGGDTDMLQHGNAIILLHQKAPSLAASNPSEGLDQEEADPLNTGVTVWPSSAELASRLIDDSGTGGPLDVAGKRVIELGSGCGLGGLACAAASATKVTLTDLPDVLDDVTRGNIGANSVLTWGCDLQAKPLAWPGDDSAELGDFDVILGADLIYREPDVDLLLAAIHNLVKNNHAKKFIWMQPSRDPIANAKAMTKFKENNHQVTTVGPDLYVVELASSEKGTNAADGNTAGTEACPDVGAQGSKRTRDEDEGEAPPVAKRARARRVSLYPGTDSYNAAVFTAFEGCDIREGPGSDGEQSSSDNEGDKD</sequence>
<dbReference type="EMBL" id="JAAPAO010000046">
    <property type="protein sequence ID" value="KAF4675509.1"/>
    <property type="molecule type" value="Genomic_DNA"/>
</dbReference>
<organism evidence="3 4">
    <name type="scientific">Perkinsus chesapeaki</name>
    <name type="common">Clam parasite</name>
    <name type="synonym">Perkinsus andrewsi</name>
    <dbReference type="NCBI Taxonomy" id="330153"/>
    <lineage>
        <taxon>Eukaryota</taxon>
        <taxon>Sar</taxon>
        <taxon>Alveolata</taxon>
        <taxon>Perkinsozoa</taxon>
        <taxon>Perkinsea</taxon>
        <taxon>Perkinsida</taxon>
        <taxon>Perkinsidae</taxon>
        <taxon>Perkinsus</taxon>
    </lineage>
</organism>
<dbReference type="Pfam" id="PF10294">
    <property type="entry name" value="Methyltransf_16"/>
    <property type="match status" value="1"/>
</dbReference>
<dbReference type="InterPro" id="IPR015943">
    <property type="entry name" value="WD40/YVTN_repeat-like_dom_sf"/>
</dbReference>
<dbReference type="SUPFAM" id="SSF53335">
    <property type="entry name" value="S-adenosyl-L-methionine-dependent methyltransferases"/>
    <property type="match status" value="1"/>
</dbReference>
<evidence type="ECO:0000256" key="1">
    <source>
        <dbReference type="SAM" id="MobiDB-lite"/>
    </source>
</evidence>
<dbReference type="GO" id="GO:0005524">
    <property type="term" value="F:ATP binding"/>
    <property type="evidence" value="ECO:0007669"/>
    <property type="project" value="InterPro"/>
</dbReference>
<keyword evidence="4" id="KW-1185">Reference proteome</keyword>
<dbReference type="Gene3D" id="3.40.50.150">
    <property type="entry name" value="Vaccinia Virus protein VP39"/>
    <property type="match status" value="1"/>
</dbReference>
<reference evidence="3 4" key="1">
    <citation type="submission" date="2020-04" db="EMBL/GenBank/DDBJ databases">
        <title>Perkinsus chesapeaki whole genome sequence.</title>
        <authorList>
            <person name="Bogema D.R."/>
        </authorList>
    </citation>
    <scope>NUCLEOTIDE SEQUENCE [LARGE SCALE GENOMIC DNA]</scope>
    <source>
        <strain evidence="3">ATCC PRA-425</strain>
    </source>
</reference>
<dbReference type="InterPro" id="IPR019410">
    <property type="entry name" value="Methyltransf_16"/>
</dbReference>
<dbReference type="PANTHER" id="PTHR13211:SF0">
    <property type="entry name" value="TELOMERASE CAJAL BODY PROTEIN 1"/>
    <property type="match status" value="1"/>
</dbReference>
<dbReference type="InterPro" id="IPR027417">
    <property type="entry name" value="P-loop_NTPase"/>
</dbReference>
<dbReference type="SMART" id="SM00382">
    <property type="entry name" value="AAA"/>
    <property type="match status" value="1"/>
</dbReference>
<dbReference type="PANTHER" id="PTHR13211">
    <property type="entry name" value="TELOMERASE CAJAL BODY PROTEIN 1"/>
    <property type="match status" value="1"/>
</dbReference>
<dbReference type="Gene3D" id="2.130.10.10">
    <property type="entry name" value="YVTN repeat-like/Quinoprotein amine dehydrogenase"/>
    <property type="match status" value="2"/>
</dbReference>
<comment type="caution">
    <text evidence="3">The sequence shown here is derived from an EMBL/GenBank/DDBJ whole genome shotgun (WGS) entry which is preliminary data.</text>
</comment>
<dbReference type="InterPro" id="IPR001680">
    <property type="entry name" value="WD40_rpt"/>
</dbReference>
<dbReference type="InterPro" id="IPR036322">
    <property type="entry name" value="WD40_repeat_dom_sf"/>
</dbReference>
<dbReference type="InterPro" id="IPR025662">
    <property type="entry name" value="Sigma_54_int_dom_ATP-bd_1"/>
</dbReference>
<dbReference type="SMART" id="SM00320">
    <property type="entry name" value="WD40"/>
    <property type="match status" value="5"/>
</dbReference>
<dbReference type="GO" id="GO:0016887">
    <property type="term" value="F:ATP hydrolysis activity"/>
    <property type="evidence" value="ECO:0007669"/>
    <property type="project" value="InterPro"/>
</dbReference>
<feature type="region of interest" description="Disordered" evidence="1">
    <location>
        <begin position="1800"/>
        <end position="1847"/>
    </location>
</feature>
<gene>
    <name evidence="3" type="primary">WRAP53</name>
    <name evidence="3" type="ORF">FOL47_007647</name>
</gene>
<proteinExistence type="predicted"/>
<feature type="region of interest" description="Disordered" evidence="1">
    <location>
        <begin position="1471"/>
        <end position="1584"/>
    </location>
</feature>
<dbReference type="InterPro" id="IPR003593">
    <property type="entry name" value="AAA+_ATPase"/>
</dbReference>
<dbReference type="InterPro" id="IPR051150">
    <property type="entry name" value="SWT21/TCAB1_mRNA_Telomere"/>
</dbReference>
<dbReference type="SUPFAM" id="SSF50978">
    <property type="entry name" value="WD40 repeat-like"/>
    <property type="match status" value="1"/>
</dbReference>
<evidence type="ECO:0000313" key="4">
    <source>
        <dbReference type="Proteomes" id="UP000591131"/>
    </source>
</evidence>
<evidence type="ECO:0000313" key="3">
    <source>
        <dbReference type="EMBL" id="KAF4675509.1"/>
    </source>
</evidence>
<evidence type="ECO:0000259" key="2">
    <source>
        <dbReference type="SMART" id="SM00382"/>
    </source>
</evidence>
<dbReference type="Pfam" id="PF00004">
    <property type="entry name" value="AAA"/>
    <property type="match status" value="1"/>
</dbReference>
<dbReference type="OrthoDB" id="239865at2759"/>
<name>A0A7J6MV67_PERCH</name>